<gene>
    <name evidence="2" type="ORF">MVEG_12379</name>
</gene>
<proteinExistence type="predicted"/>
<evidence type="ECO:0000313" key="2">
    <source>
        <dbReference type="EMBL" id="KFH61796.1"/>
    </source>
</evidence>
<name>A0A086TIL9_9FUNG</name>
<sequence length="113" mass="13149">MLRSRFLKALTLSIFPNHVLSTHWWICSMHALLGDGWIAMVTHIIYFLLYTYTLFRGWGWDPSPKVELQPPMTLSKTQEVNKCFVDGIYVRAVFVLSPNKLAHCGCELLRYPF</sequence>
<dbReference type="AlphaFoldDB" id="A0A086TIL9"/>
<keyword evidence="1" id="KW-0812">Transmembrane</keyword>
<keyword evidence="3" id="KW-1185">Reference proteome</keyword>
<keyword evidence="1" id="KW-1133">Transmembrane helix</keyword>
<keyword evidence="1" id="KW-0472">Membrane</keyword>
<dbReference type="Proteomes" id="UP000243308">
    <property type="component" value="Unassembled WGS sequence"/>
</dbReference>
<protein>
    <submittedName>
        <fullName evidence="2">Uncharacterized protein</fullName>
    </submittedName>
</protein>
<feature type="transmembrane region" description="Helical" evidence="1">
    <location>
        <begin position="37"/>
        <end position="55"/>
    </location>
</feature>
<organism evidence="2 3">
    <name type="scientific">Podila verticillata NRRL 6337</name>
    <dbReference type="NCBI Taxonomy" id="1069443"/>
    <lineage>
        <taxon>Eukaryota</taxon>
        <taxon>Fungi</taxon>
        <taxon>Fungi incertae sedis</taxon>
        <taxon>Mucoromycota</taxon>
        <taxon>Mortierellomycotina</taxon>
        <taxon>Mortierellomycetes</taxon>
        <taxon>Mortierellales</taxon>
        <taxon>Mortierellaceae</taxon>
        <taxon>Podila</taxon>
    </lineage>
</organism>
<accession>A0A086TIL9</accession>
<reference evidence="2 3" key="1">
    <citation type="submission" date="2011-02" db="EMBL/GenBank/DDBJ databases">
        <title>The Genome Sequence of Mortierella verticillata NRRL 6337.</title>
        <authorList>
            <consortium name="The Broad Institute Genome Sequencing Platform"/>
            <person name="Russ C."/>
            <person name="Cuomo C."/>
            <person name="Burger G."/>
            <person name="Gray M.W."/>
            <person name="Holland P.W.H."/>
            <person name="King N."/>
            <person name="Lang F.B.F."/>
            <person name="Roger A.J."/>
            <person name="Ruiz-Trillo I."/>
            <person name="Young S.K."/>
            <person name="Zeng Q."/>
            <person name="Gargeya S."/>
            <person name="Alvarado L."/>
            <person name="Berlin A."/>
            <person name="Chapman S.B."/>
            <person name="Chen Z."/>
            <person name="Freedman E."/>
            <person name="Gellesch M."/>
            <person name="Goldberg J."/>
            <person name="Griggs A."/>
            <person name="Gujja S."/>
            <person name="Heilman E."/>
            <person name="Heiman D."/>
            <person name="Howarth C."/>
            <person name="Mehta T."/>
            <person name="Neiman D."/>
            <person name="Pearson M."/>
            <person name="Roberts A."/>
            <person name="Saif S."/>
            <person name="Shea T."/>
            <person name="Shenoy N."/>
            <person name="Sisk P."/>
            <person name="Stolte C."/>
            <person name="Sykes S."/>
            <person name="White J."/>
            <person name="Yandava C."/>
            <person name="Haas B."/>
            <person name="Nusbaum C."/>
            <person name="Birren B."/>
        </authorList>
    </citation>
    <scope>NUCLEOTIDE SEQUENCE [LARGE SCALE GENOMIC DNA]</scope>
    <source>
        <strain evidence="2 3">NRRL 6337</strain>
    </source>
</reference>
<evidence type="ECO:0000256" key="1">
    <source>
        <dbReference type="SAM" id="Phobius"/>
    </source>
</evidence>
<evidence type="ECO:0000313" key="3">
    <source>
        <dbReference type="Proteomes" id="UP000243308"/>
    </source>
</evidence>
<dbReference type="EMBL" id="KN042439">
    <property type="protein sequence ID" value="KFH61796.1"/>
    <property type="molecule type" value="Genomic_DNA"/>
</dbReference>